<evidence type="ECO:0000313" key="5">
    <source>
        <dbReference type="Proteomes" id="UP000094043"/>
    </source>
</evidence>
<evidence type="ECO:0000256" key="1">
    <source>
        <dbReference type="RuleBase" id="RU366020"/>
    </source>
</evidence>
<keyword evidence="1" id="KW-0378">Hydrolase</keyword>
<dbReference type="SUPFAM" id="SSF81606">
    <property type="entry name" value="PP2C-like"/>
    <property type="match status" value="1"/>
</dbReference>
<keyword evidence="1" id="KW-0904">Protein phosphatase</keyword>
<dbReference type="RefSeq" id="XP_066066734.1">
    <property type="nucleotide sequence ID" value="XM_066210637.1"/>
</dbReference>
<feature type="region of interest" description="Disordered" evidence="2">
    <location>
        <begin position="177"/>
        <end position="221"/>
    </location>
</feature>
<dbReference type="SMART" id="SM00332">
    <property type="entry name" value="PP2Cc"/>
    <property type="match status" value="1"/>
</dbReference>
<comment type="cofactor">
    <cofactor evidence="1">
        <name>Mg(2+)</name>
        <dbReference type="ChEBI" id="CHEBI:18420"/>
    </cofactor>
</comment>
<comment type="cofactor">
    <cofactor evidence="1">
        <name>Mn(2+)</name>
        <dbReference type="ChEBI" id="CHEBI:29035"/>
    </cofactor>
</comment>
<dbReference type="SMART" id="SM00331">
    <property type="entry name" value="PP2C_SIG"/>
    <property type="match status" value="1"/>
</dbReference>
<dbReference type="KEGG" id="cdep:91085406"/>
<dbReference type="EMBL" id="CP143784">
    <property type="protein sequence ID" value="WVN86034.1"/>
    <property type="molecule type" value="Genomic_DNA"/>
</dbReference>
<comment type="similarity">
    <text evidence="1">Belongs to the PP2C family.</text>
</comment>
<reference evidence="4" key="1">
    <citation type="submission" date="2016-06" db="EMBL/GenBank/DDBJ databases">
        <authorList>
            <person name="Cuomo C."/>
            <person name="Litvintseva A."/>
            <person name="Heitman J."/>
            <person name="Chen Y."/>
            <person name="Sun S."/>
            <person name="Springer D."/>
            <person name="Dromer F."/>
            <person name="Young S."/>
            <person name="Zeng Q."/>
            <person name="Chapman S."/>
            <person name="Gujja S."/>
            <person name="Saif S."/>
            <person name="Birren B."/>
        </authorList>
    </citation>
    <scope>NUCLEOTIDE SEQUENCE</scope>
    <source>
        <strain evidence="4">CBS 7841</strain>
    </source>
</reference>
<keyword evidence="1" id="KW-0464">Manganese</keyword>
<sequence length="589" mass="62455">MSKPKPGLSKSLVRTLSSAAQYPSSASNIIPLAPVSQHGSLSSFVSLGLPVTQGFGITGPRNGKSAGMTTGLVHGEDTLVPTWDQSLSDIVVTYSNAAMKSTNLSTVRLWPPRVSSQSYPNSFGPSAALGARSGRRYSTVTVRPAQQSVFSTVDRAYYPSAQAVSLDAILAALELSPPPSAPGPRHDSGMGGFGGSRPPPSPRSAHQSLRPRTTNSLSPTINTVGSLASAQRQGMVVEAHVPNGGLNPEEGTNSYPSSLIFRLGASGLAKERLPTRTSPSPRPSIPPRQRSFPLPSVHSPSARELKSTIVGEDAYFTRPDGLCVADGVGAWAQSGRGGANAGRWSALLAHFCELEVSDWCEGRQVYLKPVKGKGKESERKRRALDPVEIMQRGYEKCLSCAISEGVNGSSTCLLALLYNSTLHIANLGDCCLLLIRQGKVVFRTEEMQHAFNFPLQVGTHSRDEPMKDAMRFDVPVKKGDIVVVGSDGLMDNMFDEDILETILSLPPSSVSPLSPQFPQMVSETLARRALQVSQTTTTTTPFMCAAIEEGIDFVGGKKDDISVLVGVVGDRDGEQGLGIVTSCAPAGKA</sequence>
<evidence type="ECO:0000259" key="3">
    <source>
        <dbReference type="PROSITE" id="PS51746"/>
    </source>
</evidence>
<feature type="compositionally biased region" description="Polar residues" evidence="2">
    <location>
        <begin position="205"/>
        <end position="221"/>
    </location>
</feature>
<evidence type="ECO:0000256" key="2">
    <source>
        <dbReference type="SAM" id="MobiDB-lite"/>
    </source>
</evidence>
<comment type="catalytic activity">
    <reaction evidence="1">
        <text>O-phospho-L-seryl-[protein] + H2O = L-seryl-[protein] + phosphate</text>
        <dbReference type="Rhea" id="RHEA:20629"/>
        <dbReference type="Rhea" id="RHEA-COMP:9863"/>
        <dbReference type="Rhea" id="RHEA-COMP:11604"/>
        <dbReference type="ChEBI" id="CHEBI:15377"/>
        <dbReference type="ChEBI" id="CHEBI:29999"/>
        <dbReference type="ChEBI" id="CHEBI:43474"/>
        <dbReference type="ChEBI" id="CHEBI:83421"/>
        <dbReference type="EC" id="3.1.3.16"/>
    </reaction>
</comment>
<keyword evidence="1" id="KW-0479">Metal-binding</keyword>
<dbReference type="PANTHER" id="PTHR12320">
    <property type="entry name" value="PROTEIN PHOSPHATASE 2C"/>
    <property type="match status" value="1"/>
</dbReference>
<keyword evidence="1" id="KW-0460">Magnesium</keyword>
<dbReference type="PROSITE" id="PS51746">
    <property type="entry name" value="PPM_2"/>
    <property type="match status" value="1"/>
</dbReference>
<comment type="catalytic activity">
    <reaction evidence="1">
        <text>O-phospho-L-threonyl-[protein] + H2O = L-threonyl-[protein] + phosphate</text>
        <dbReference type="Rhea" id="RHEA:47004"/>
        <dbReference type="Rhea" id="RHEA-COMP:11060"/>
        <dbReference type="Rhea" id="RHEA-COMP:11605"/>
        <dbReference type="ChEBI" id="CHEBI:15377"/>
        <dbReference type="ChEBI" id="CHEBI:30013"/>
        <dbReference type="ChEBI" id="CHEBI:43474"/>
        <dbReference type="ChEBI" id="CHEBI:61977"/>
        <dbReference type="EC" id="3.1.3.16"/>
    </reaction>
</comment>
<dbReference type="Pfam" id="PF13672">
    <property type="entry name" value="PP2C_2"/>
    <property type="match status" value="1"/>
</dbReference>
<dbReference type="GeneID" id="91085406"/>
<dbReference type="InterPro" id="IPR001932">
    <property type="entry name" value="PPM-type_phosphatase-like_dom"/>
</dbReference>
<keyword evidence="5" id="KW-1185">Reference proteome</keyword>
<dbReference type="EC" id="3.1.3.16" evidence="1"/>
<dbReference type="GO" id="GO:0004722">
    <property type="term" value="F:protein serine/threonine phosphatase activity"/>
    <property type="evidence" value="ECO:0007669"/>
    <property type="project" value="UniProtKB-EC"/>
</dbReference>
<dbReference type="InterPro" id="IPR039123">
    <property type="entry name" value="PPTC7"/>
</dbReference>
<dbReference type="AlphaFoldDB" id="A0AAJ8JPH2"/>
<dbReference type="InterPro" id="IPR036457">
    <property type="entry name" value="PPM-type-like_dom_sf"/>
</dbReference>
<dbReference type="Proteomes" id="UP000094043">
    <property type="component" value="Chromosome 1"/>
</dbReference>
<proteinExistence type="inferred from homology"/>
<protein>
    <recommendedName>
        <fullName evidence="1">Protein phosphatase</fullName>
        <ecNumber evidence="1">3.1.3.16</ecNumber>
    </recommendedName>
</protein>
<accession>A0AAJ8JPH2</accession>
<evidence type="ECO:0000313" key="4">
    <source>
        <dbReference type="EMBL" id="WVN86034.1"/>
    </source>
</evidence>
<dbReference type="Gene3D" id="3.60.40.10">
    <property type="entry name" value="PPM-type phosphatase domain"/>
    <property type="match status" value="1"/>
</dbReference>
<gene>
    <name evidence="4" type="ORF">L203_101192</name>
</gene>
<name>A0AAJ8JPH2_9TREE</name>
<feature type="region of interest" description="Disordered" evidence="2">
    <location>
        <begin position="270"/>
        <end position="303"/>
    </location>
</feature>
<reference evidence="4" key="3">
    <citation type="submission" date="2024-01" db="EMBL/GenBank/DDBJ databases">
        <authorList>
            <person name="Coelho M.A."/>
            <person name="David-Palma M."/>
            <person name="Shea T."/>
            <person name="Sun S."/>
            <person name="Cuomo C.A."/>
            <person name="Heitman J."/>
        </authorList>
    </citation>
    <scope>NUCLEOTIDE SEQUENCE</scope>
    <source>
        <strain evidence="4">CBS 7841</strain>
    </source>
</reference>
<reference evidence="4" key="2">
    <citation type="journal article" date="2022" name="Elife">
        <title>Obligate sexual reproduction of a homothallic fungus closely related to the Cryptococcus pathogenic species complex.</title>
        <authorList>
            <person name="Passer A.R."/>
            <person name="Clancey S.A."/>
            <person name="Shea T."/>
            <person name="David-Palma M."/>
            <person name="Averette A.F."/>
            <person name="Boekhout T."/>
            <person name="Porcel B.M."/>
            <person name="Nowrousian M."/>
            <person name="Cuomo C.A."/>
            <person name="Sun S."/>
            <person name="Heitman J."/>
            <person name="Coelho M.A."/>
        </authorList>
    </citation>
    <scope>NUCLEOTIDE SEQUENCE</scope>
    <source>
        <strain evidence="4">CBS 7841</strain>
    </source>
</reference>
<dbReference type="PANTHER" id="PTHR12320:SF84">
    <property type="entry name" value="PROTEIN PHOSPHATASE"/>
    <property type="match status" value="1"/>
</dbReference>
<dbReference type="GO" id="GO:0046872">
    <property type="term" value="F:metal ion binding"/>
    <property type="evidence" value="ECO:0007669"/>
    <property type="project" value="UniProtKB-UniRule"/>
</dbReference>
<feature type="domain" description="PPM-type phosphatase" evidence="3">
    <location>
        <begin position="296"/>
        <end position="568"/>
    </location>
</feature>
<organism evidence="4 5">
    <name type="scientific">Cryptococcus depauperatus CBS 7841</name>
    <dbReference type="NCBI Taxonomy" id="1295531"/>
    <lineage>
        <taxon>Eukaryota</taxon>
        <taxon>Fungi</taxon>
        <taxon>Dikarya</taxon>
        <taxon>Basidiomycota</taxon>
        <taxon>Agaricomycotina</taxon>
        <taxon>Tremellomycetes</taxon>
        <taxon>Tremellales</taxon>
        <taxon>Cryptococcaceae</taxon>
        <taxon>Cryptococcus</taxon>
    </lineage>
</organism>